<sequence>MTATDQRLQTAPGRPGIAPEDPRSVAPMVEAVARSAVEIVRDARPVTALSRVVTPEISAMLARRASLTRRLRGTSTPRDPSALRIAVTGVRVCVVDERTVEASAVLREVGRARFLAMRWELRHTGWRVTVLEIG</sequence>
<dbReference type="InterPro" id="IPR045596">
    <property type="entry name" value="DUF6459"/>
</dbReference>
<dbReference type="PATRIC" id="fig|396014.3.peg.2367"/>
<evidence type="ECO:0000313" key="2">
    <source>
        <dbReference type="EMBL" id="EWS80808.1"/>
    </source>
</evidence>
<feature type="region of interest" description="Disordered" evidence="1">
    <location>
        <begin position="1"/>
        <end position="24"/>
    </location>
</feature>
<dbReference type="AlphaFoldDB" id="Z9JRY8"/>
<protein>
    <recommendedName>
        <fullName evidence="4">DUF4440 domain-containing protein</fullName>
    </recommendedName>
</protein>
<reference evidence="2 3" key="1">
    <citation type="submission" date="2014-02" db="EMBL/GenBank/DDBJ databases">
        <title>Genome sequence of Brachybacterium phenoliresistens strain W13A50.</title>
        <authorList>
            <person name="Wang X."/>
        </authorList>
    </citation>
    <scope>NUCLEOTIDE SEQUENCE [LARGE SCALE GENOMIC DNA]</scope>
    <source>
        <strain evidence="2 3">W13A50</strain>
    </source>
</reference>
<comment type="caution">
    <text evidence="2">The sequence shown here is derived from an EMBL/GenBank/DDBJ whole genome shotgun (WGS) entry which is preliminary data.</text>
</comment>
<dbReference type="eggNOG" id="ENOG50332RH">
    <property type="taxonomic scope" value="Bacteria"/>
</dbReference>
<dbReference type="OrthoDB" id="3731420at2"/>
<gene>
    <name evidence="2" type="ORF">BF93_01635</name>
</gene>
<keyword evidence="3" id="KW-1185">Reference proteome</keyword>
<dbReference type="Proteomes" id="UP000023067">
    <property type="component" value="Unassembled WGS sequence"/>
</dbReference>
<name>Z9JRY8_9MICO</name>
<proteinExistence type="predicted"/>
<dbReference type="STRING" id="396014.BF93_01635"/>
<dbReference type="HOGENOM" id="CLU_1902651_0_0_11"/>
<dbReference type="Pfam" id="PF20060">
    <property type="entry name" value="DUF6459"/>
    <property type="match status" value="1"/>
</dbReference>
<dbReference type="RefSeq" id="WP_038372885.1">
    <property type="nucleotide sequence ID" value="NZ_BAAAOW010000001.1"/>
</dbReference>
<dbReference type="EMBL" id="JDYK01000012">
    <property type="protein sequence ID" value="EWS80808.1"/>
    <property type="molecule type" value="Genomic_DNA"/>
</dbReference>
<evidence type="ECO:0000313" key="3">
    <source>
        <dbReference type="Proteomes" id="UP000023067"/>
    </source>
</evidence>
<evidence type="ECO:0000256" key="1">
    <source>
        <dbReference type="SAM" id="MobiDB-lite"/>
    </source>
</evidence>
<accession>Z9JRY8</accession>
<evidence type="ECO:0008006" key="4">
    <source>
        <dbReference type="Google" id="ProtNLM"/>
    </source>
</evidence>
<organism evidence="2 3">
    <name type="scientific">Brachybacterium phenoliresistens</name>
    <dbReference type="NCBI Taxonomy" id="396014"/>
    <lineage>
        <taxon>Bacteria</taxon>
        <taxon>Bacillati</taxon>
        <taxon>Actinomycetota</taxon>
        <taxon>Actinomycetes</taxon>
        <taxon>Micrococcales</taxon>
        <taxon>Dermabacteraceae</taxon>
        <taxon>Brachybacterium</taxon>
    </lineage>
</organism>